<feature type="domain" description="DUF927" evidence="1">
    <location>
        <begin position="281"/>
        <end position="555"/>
    </location>
</feature>
<gene>
    <name evidence="2" type="ORF">QSG27_17165</name>
</gene>
<dbReference type="Proteomes" id="UP001227317">
    <property type="component" value="Unassembled WGS sequence"/>
</dbReference>
<dbReference type="Pfam" id="PF06048">
    <property type="entry name" value="DUF927"/>
    <property type="match status" value="1"/>
</dbReference>
<comment type="caution">
    <text evidence="2">The sequence shown here is derived from an EMBL/GenBank/DDBJ whole genome shotgun (WGS) entry which is preliminary data.</text>
</comment>
<keyword evidence="3" id="KW-1185">Reference proteome</keyword>
<dbReference type="CDD" id="cd00188">
    <property type="entry name" value="TOPRIM"/>
    <property type="match status" value="1"/>
</dbReference>
<reference evidence="2 3" key="1">
    <citation type="submission" date="2023-06" db="EMBL/GenBank/DDBJ databases">
        <title>Azospirillum isscasensis sp.nov, a bacterium isolated from rhizosphere soil of rice.</title>
        <authorList>
            <person name="Wang H."/>
        </authorList>
    </citation>
    <scope>NUCLEOTIDE SEQUENCE [LARGE SCALE GENOMIC DNA]</scope>
    <source>
        <strain evidence="2 3">C340-1</strain>
    </source>
</reference>
<name>A0ABU0WLI4_9PROT</name>
<sequence length="839" mass="90209">MADARSLTTAFAPLPTTEKTMLPARKSPSAAKLVVPVPDDAKPIIRFHKGFGKAKQVYPWYNKDGHVTFCTMRFERVGQDGKTEKAVLPVTYWETAPGTCEWRYQAPPAGRPMYNEYELFNRRGATRLICEGEKTADAAAILFPEYVATTTLGGSGAPHLSDFSAMSGCAAIFAADLDEPGEKYACKVAELALQAGATEVLRLRCDKLARFIVESGVPVERDGPIPEGWDLADALAEGWTAELIGKHFPGGLIQPFSANDNRPEAAGKGADTASLPFIEAEDGLYAIRRDRNGNETLQWLCSTIRTRGLARDAESRGWTLVIEVCDPDGHWHSLQITKSALAGDGKLVIESLLDRGLSLSPESGSKRALLDYLTTVKPQDRILFADRPGWMPGRNLFVLPDRTYGQPEGESVIYRGQTAMQPTRRIIGTLDRWNELSGLAIGNSRPVLALSAAFLGPLLPLVGAEGGGFHFVGSSSIGKSTLLAMAAAVWGFDIGSWRTTDNSLEARAAAFNHLMLTLDELGELSAKVAGPTTYMLGNGVGKGRAGQTGDARPVKLWLLVFLSTGEVGIADKMLEAGGRVKAGQEVRVVDVQANVKGFGIYETVHGLNGGRELSDHIKAECRAVQGVAGDLFLSELVKNPVEVAEAVKAAAADFVRDNCPKGADGQVQRVAHRFGLAAAAGELATAFGAVHWPAGEATRGVAVCFHDWLTARGGIGASERLHAVRAILAYIERHGSSRFDEWSKVTYGGPETVTDKAHDRIGWRKRDQSGHWEYFATAAGFHEMCSGMNSEVVAAALIEKGILQPAKDGKSSALVTVPGQKKARLYHIIPPQADEVGDE</sequence>
<evidence type="ECO:0000313" key="2">
    <source>
        <dbReference type="EMBL" id="MDQ2104434.1"/>
    </source>
</evidence>
<dbReference type="InterPro" id="IPR009270">
    <property type="entry name" value="DUF927"/>
</dbReference>
<evidence type="ECO:0000313" key="3">
    <source>
        <dbReference type="Proteomes" id="UP001227317"/>
    </source>
</evidence>
<evidence type="ECO:0000259" key="1">
    <source>
        <dbReference type="Pfam" id="PF06048"/>
    </source>
</evidence>
<dbReference type="RefSeq" id="WP_306708205.1">
    <property type="nucleotide sequence ID" value="NZ_JAUJFI010000086.1"/>
</dbReference>
<accession>A0ABU0WLI4</accession>
<dbReference type="EMBL" id="JAUJFI010000086">
    <property type="protein sequence ID" value="MDQ2104434.1"/>
    <property type="molecule type" value="Genomic_DNA"/>
</dbReference>
<organism evidence="2 3">
    <name type="scientific">Azospirillum isscasi</name>
    <dbReference type="NCBI Taxonomy" id="3053926"/>
    <lineage>
        <taxon>Bacteria</taxon>
        <taxon>Pseudomonadati</taxon>
        <taxon>Pseudomonadota</taxon>
        <taxon>Alphaproteobacteria</taxon>
        <taxon>Rhodospirillales</taxon>
        <taxon>Azospirillaceae</taxon>
        <taxon>Azospirillum</taxon>
    </lineage>
</organism>
<protein>
    <submittedName>
        <fullName evidence="2">DUF927 domain-containing protein</fullName>
    </submittedName>
</protein>
<proteinExistence type="predicted"/>